<feature type="compositionally biased region" description="Basic residues" evidence="1">
    <location>
        <begin position="72"/>
        <end position="82"/>
    </location>
</feature>
<dbReference type="KEGG" id="ccac:CcaHIS019_0200780"/>
<protein>
    <submittedName>
        <fullName evidence="2">Uncharacterized protein</fullName>
    </submittedName>
</protein>
<feature type="region of interest" description="Disordered" evidence="1">
    <location>
        <begin position="501"/>
        <end position="525"/>
    </location>
</feature>
<feature type="compositionally biased region" description="Polar residues" evidence="1">
    <location>
        <begin position="96"/>
        <end position="109"/>
    </location>
</feature>
<accession>A0AA48KZJ6</accession>
<proteinExistence type="predicted"/>
<dbReference type="AlphaFoldDB" id="A0AA48KZJ6"/>
<feature type="compositionally biased region" description="Basic and acidic residues" evidence="1">
    <location>
        <begin position="1"/>
        <end position="11"/>
    </location>
</feature>
<reference evidence="2" key="1">
    <citation type="journal article" date="2023" name="BMC Genomics">
        <title>Chromosome-level genome assemblies of Cutaneotrichosporon spp. (Trichosporonales, Basidiomycota) reveal imbalanced evolution between nucleotide sequences and chromosome synteny.</title>
        <authorList>
            <person name="Kobayashi Y."/>
            <person name="Kayamori A."/>
            <person name="Aoki K."/>
            <person name="Shiwa Y."/>
            <person name="Matsutani M."/>
            <person name="Fujita N."/>
            <person name="Sugita T."/>
            <person name="Iwasaki W."/>
            <person name="Tanaka N."/>
            <person name="Takashima M."/>
        </authorList>
    </citation>
    <scope>NUCLEOTIDE SEQUENCE</scope>
    <source>
        <strain evidence="2">HIS019</strain>
    </source>
</reference>
<evidence type="ECO:0000256" key="1">
    <source>
        <dbReference type="SAM" id="MobiDB-lite"/>
    </source>
</evidence>
<feature type="region of interest" description="Disordered" evidence="1">
    <location>
        <begin position="159"/>
        <end position="181"/>
    </location>
</feature>
<feature type="region of interest" description="Disordered" evidence="1">
    <location>
        <begin position="189"/>
        <end position="208"/>
    </location>
</feature>
<gene>
    <name evidence="2" type="ORF">CcaverHIS019_0200780</name>
</gene>
<organism evidence="2 3">
    <name type="scientific">Cutaneotrichosporon cavernicola</name>
    <dbReference type="NCBI Taxonomy" id="279322"/>
    <lineage>
        <taxon>Eukaryota</taxon>
        <taxon>Fungi</taxon>
        <taxon>Dikarya</taxon>
        <taxon>Basidiomycota</taxon>
        <taxon>Agaricomycotina</taxon>
        <taxon>Tremellomycetes</taxon>
        <taxon>Trichosporonales</taxon>
        <taxon>Trichosporonaceae</taxon>
        <taxon>Cutaneotrichosporon</taxon>
    </lineage>
</organism>
<dbReference type="Proteomes" id="UP001233271">
    <property type="component" value="Chromosome 2"/>
</dbReference>
<keyword evidence="3" id="KW-1185">Reference proteome</keyword>
<sequence>MPVISRTDRTRKASAQPPKDSLQLPIPRPLPIPKHAPTKADPLSPMPPAPSVPRAAQGIGFTLPDRLEIPRRKSSRSSKSHSPRGMFFAGHGHGPATSTPQDDPSQTRHSLPARPRHNGEGHGTIRAVPPELSLPRPSMINPYSIGPAFARREAARRITPPSTPPIPAHVSTQTPTHPLNPARIINENRESTESSGTYRTEHTDGTEGAEVSKGVKALDDISYDEEDQRLRLFSASSWSLALQKRNAFKRVKNALRAFSNRRKHRPTISTPVLHEVIPRPSTAWEMPHVPLRPAHLNGESLDPEGHGARTIPLEHERDKHAISQSIGLPTGSYSAHNGHTNGYAARYPREYLTSRTGDHNNGQTNKPANHPLTQHMVGFVAGPANGRAIQRTNGHASEIASFPITKHMMGQVTEYTNNIITPSHKREATFGQPTARIPSKSNNGDRGQSVYSASDVGTVKSTNIGNRTVRRKPVPTMEGQVDVSDVIMSRAFPDARPLMRARSVPHRPDGRMIGTSLPPPPRKYR</sequence>
<feature type="region of interest" description="Disordered" evidence="1">
    <location>
        <begin position="1"/>
        <end position="133"/>
    </location>
</feature>
<evidence type="ECO:0000313" key="2">
    <source>
        <dbReference type="EMBL" id="BEI88716.1"/>
    </source>
</evidence>
<name>A0AA48KZJ6_9TREE</name>
<evidence type="ECO:0000313" key="3">
    <source>
        <dbReference type="Proteomes" id="UP001233271"/>
    </source>
</evidence>
<dbReference type="RefSeq" id="XP_060453982.1">
    <property type="nucleotide sequence ID" value="XM_060597050.1"/>
</dbReference>
<dbReference type="EMBL" id="AP028213">
    <property type="protein sequence ID" value="BEI88716.1"/>
    <property type="molecule type" value="Genomic_DNA"/>
</dbReference>
<dbReference type="GeneID" id="85492587"/>